<comment type="caution">
    <text evidence="1">The sequence shown here is derived from an EMBL/GenBank/DDBJ whole genome shotgun (WGS) entry which is preliminary data.</text>
</comment>
<accession>A0AAN7B552</accession>
<reference evidence="1" key="1">
    <citation type="journal article" date="2023" name="Mol. Phylogenet. Evol.">
        <title>Genome-scale phylogeny and comparative genomics of the fungal order Sordariales.</title>
        <authorList>
            <person name="Hensen N."/>
            <person name="Bonometti L."/>
            <person name="Westerberg I."/>
            <person name="Brannstrom I.O."/>
            <person name="Guillou S."/>
            <person name="Cros-Aarteil S."/>
            <person name="Calhoun S."/>
            <person name="Haridas S."/>
            <person name="Kuo A."/>
            <person name="Mondo S."/>
            <person name="Pangilinan J."/>
            <person name="Riley R."/>
            <person name="LaButti K."/>
            <person name="Andreopoulos B."/>
            <person name="Lipzen A."/>
            <person name="Chen C."/>
            <person name="Yan M."/>
            <person name="Daum C."/>
            <person name="Ng V."/>
            <person name="Clum A."/>
            <person name="Steindorff A."/>
            <person name="Ohm R.A."/>
            <person name="Martin F."/>
            <person name="Silar P."/>
            <person name="Natvig D.O."/>
            <person name="Lalanne C."/>
            <person name="Gautier V."/>
            <person name="Ament-Velasquez S.L."/>
            <person name="Kruys A."/>
            <person name="Hutchinson M.I."/>
            <person name="Powell A.J."/>
            <person name="Barry K."/>
            <person name="Miller A.N."/>
            <person name="Grigoriev I.V."/>
            <person name="Debuchy R."/>
            <person name="Gladieux P."/>
            <person name="Hiltunen Thoren M."/>
            <person name="Johannesson H."/>
        </authorList>
    </citation>
    <scope>NUCLEOTIDE SEQUENCE</scope>
    <source>
        <strain evidence="1">PSN293</strain>
    </source>
</reference>
<gene>
    <name evidence="1" type="ORF">QBC37DRAFT_14517</name>
</gene>
<sequence length="119" mass="12394">MFILPFSSAETQIQASDIELRDTCAAESCIGLAVNSACIIGAVATGNVVTMLGCAAGEVSAFCDCTDCLPDEVQNFMEEQKVCSESASNAPSFRLEGAALLLCTMLVLSVMMGNLLGGW</sequence>
<reference evidence="1" key="2">
    <citation type="submission" date="2023-05" db="EMBL/GenBank/DDBJ databases">
        <authorList>
            <consortium name="Lawrence Berkeley National Laboratory"/>
            <person name="Steindorff A."/>
            <person name="Hensen N."/>
            <person name="Bonometti L."/>
            <person name="Westerberg I."/>
            <person name="Brannstrom I.O."/>
            <person name="Guillou S."/>
            <person name="Cros-Aarteil S."/>
            <person name="Calhoun S."/>
            <person name="Haridas S."/>
            <person name="Kuo A."/>
            <person name="Mondo S."/>
            <person name="Pangilinan J."/>
            <person name="Riley R."/>
            <person name="Labutti K."/>
            <person name="Andreopoulos B."/>
            <person name="Lipzen A."/>
            <person name="Chen C."/>
            <person name="Yanf M."/>
            <person name="Daum C."/>
            <person name="Ng V."/>
            <person name="Clum A."/>
            <person name="Ohm R."/>
            <person name="Martin F."/>
            <person name="Silar P."/>
            <person name="Natvig D."/>
            <person name="Lalanne C."/>
            <person name="Gautier V."/>
            <person name="Ament-Velasquez S.L."/>
            <person name="Kruys A."/>
            <person name="Hutchinson M.I."/>
            <person name="Powell A.J."/>
            <person name="Barry K."/>
            <person name="Miller A.N."/>
            <person name="Grigoriev I.V."/>
            <person name="Debuchy R."/>
            <person name="Gladieux P."/>
            <person name="Thoren M.H."/>
            <person name="Johannesson H."/>
        </authorList>
    </citation>
    <scope>NUCLEOTIDE SEQUENCE</scope>
    <source>
        <strain evidence="1">PSN293</strain>
    </source>
</reference>
<evidence type="ECO:0000313" key="2">
    <source>
        <dbReference type="Proteomes" id="UP001301769"/>
    </source>
</evidence>
<dbReference type="EMBL" id="MU858152">
    <property type="protein sequence ID" value="KAK4211283.1"/>
    <property type="molecule type" value="Genomic_DNA"/>
</dbReference>
<dbReference type="Proteomes" id="UP001301769">
    <property type="component" value="Unassembled WGS sequence"/>
</dbReference>
<protein>
    <submittedName>
        <fullName evidence="1">Uncharacterized protein</fullName>
    </submittedName>
</protein>
<evidence type="ECO:0000313" key="1">
    <source>
        <dbReference type="EMBL" id="KAK4211283.1"/>
    </source>
</evidence>
<dbReference type="AlphaFoldDB" id="A0AAN7B552"/>
<organism evidence="1 2">
    <name type="scientific">Rhypophila decipiens</name>
    <dbReference type="NCBI Taxonomy" id="261697"/>
    <lineage>
        <taxon>Eukaryota</taxon>
        <taxon>Fungi</taxon>
        <taxon>Dikarya</taxon>
        <taxon>Ascomycota</taxon>
        <taxon>Pezizomycotina</taxon>
        <taxon>Sordariomycetes</taxon>
        <taxon>Sordariomycetidae</taxon>
        <taxon>Sordariales</taxon>
        <taxon>Naviculisporaceae</taxon>
        <taxon>Rhypophila</taxon>
    </lineage>
</organism>
<keyword evidence="2" id="KW-1185">Reference proteome</keyword>
<proteinExistence type="predicted"/>
<name>A0AAN7B552_9PEZI</name>